<feature type="transmembrane region" description="Helical" evidence="2">
    <location>
        <begin position="222"/>
        <end position="250"/>
    </location>
</feature>
<keyword evidence="2" id="KW-0472">Membrane</keyword>
<accession>E3J1U6</accession>
<dbReference type="Proteomes" id="UP000002484">
    <property type="component" value="Chromosome"/>
</dbReference>
<keyword evidence="6" id="KW-1185">Reference proteome</keyword>
<dbReference type="Pfam" id="PF11847">
    <property type="entry name" value="GT-C_AftD"/>
    <property type="match status" value="1"/>
</dbReference>
<feature type="transmembrane region" description="Helical" evidence="2">
    <location>
        <begin position="262"/>
        <end position="284"/>
    </location>
</feature>
<feature type="transmembrane region" description="Helical" evidence="2">
    <location>
        <begin position="1420"/>
        <end position="1441"/>
    </location>
</feature>
<dbReference type="Pfam" id="PF24135">
    <property type="entry name" value="DUF7402"/>
    <property type="match status" value="1"/>
</dbReference>
<evidence type="ECO:0000256" key="1">
    <source>
        <dbReference type="SAM" id="MobiDB-lite"/>
    </source>
</evidence>
<dbReference type="InterPro" id="IPR055826">
    <property type="entry name" value="DUF7402"/>
</dbReference>
<feature type="transmembrane region" description="Helical" evidence="2">
    <location>
        <begin position="183"/>
        <end position="202"/>
    </location>
</feature>
<dbReference type="Gene3D" id="2.60.120.260">
    <property type="entry name" value="Galactose-binding domain-like"/>
    <property type="match status" value="2"/>
</dbReference>
<evidence type="ECO:0000256" key="2">
    <source>
        <dbReference type="SAM" id="Phobius"/>
    </source>
</evidence>
<feature type="domain" description="Alpha-(1-&gt;3)-arabinofuranosyltransferase N-terminal GT-C" evidence="3">
    <location>
        <begin position="63"/>
        <end position="770"/>
    </location>
</feature>
<feature type="transmembrane region" description="Helical" evidence="2">
    <location>
        <begin position="484"/>
        <end position="507"/>
    </location>
</feature>
<evidence type="ECO:0000313" key="6">
    <source>
        <dbReference type="Proteomes" id="UP000002484"/>
    </source>
</evidence>
<dbReference type="InterPro" id="IPR021798">
    <property type="entry name" value="AftD_N"/>
</dbReference>
<feature type="transmembrane region" description="Helical" evidence="2">
    <location>
        <begin position="372"/>
        <end position="391"/>
    </location>
</feature>
<dbReference type="EMBL" id="CP002299">
    <property type="protein sequence ID" value="ADP82904.1"/>
    <property type="molecule type" value="Genomic_DNA"/>
</dbReference>
<keyword evidence="2" id="KW-0812">Transmembrane</keyword>
<dbReference type="HOGENOM" id="CLU_003192_2_0_11"/>
<keyword evidence="2" id="KW-1133">Transmembrane helix</keyword>
<dbReference type="STRING" id="298654.FraEuI1c_4914"/>
<feature type="domain" description="DUF7402" evidence="4">
    <location>
        <begin position="821"/>
        <end position="940"/>
    </location>
</feature>
<feature type="region of interest" description="Disordered" evidence="1">
    <location>
        <begin position="1587"/>
        <end position="1636"/>
    </location>
</feature>
<feature type="transmembrane region" description="Helical" evidence="2">
    <location>
        <begin position="1553"/>
        <end position="1573"/>
    </location>
</feature>
<evidence type="ECO:0000259" key="4">
    <source>
        <dbReference type="Pfam" id="PF24135"/>
    </source>
</evidence>
<feature type="compositionally biased region" description="Low complexity" evidence="1">
    <location>
        <begin position="1587"/>
        <end position="1620"/>
    </location>
</feature>
<dbReference type="eggNOG" id="COG1572">
    <property type="taxonomic scope" value="Bacteria"/>
</dbReference>
<evidence type="ECO:0000259" key="3">
    <source>
        <dbReference type="Pfam" id="PF11847"/>
    </source>
</evidence>
<feature type="transmembrane region" description="Helical" evidence="2">
    <location>
        <begin position="134"/>
        <end position="151"/>
    </location>
</feature>
<name>E3J1U6_PSEI1</name>
<evidence type="ECO:0000313" key="5">
    <source>
        <dbReference type="EMBL" id="ADP82904.1"/>
    </source>
</evidence>
<dbReference type="GO" id="GO:0016740">
    <property type="term" value="F:transferase activity"/>
    <property type="evidence" value="ECO:0007669"/>
    <property type="project" value="InterPro"/>
</dbReference>
<reference evidence="5 6" key="1">
    <citation type="submission" date="2010-10" db="EMBL/GenBank/DDBJ databases">
        <title>Complete sequence of Frankia sp. EuI1c.</title>
        <authorList>
            <consortium name="US DOE Joint Genome Institute"/>
            <person name="Lucas S."/>
            <person name="Copeland A."/>
            <person name="Lapidus A."/>
            <person name="Cheng J.-F."/>
            <person name="Bruce D."/>
            <person name="Goodwin L."/>
            <person name="Pitluck S."/>
            <person name="Chertkov O."/>
            <person name="Detter J.C."/>
            <person name="Han C."/>
            <person name="Tapia R."/>
            <person name="Land M."/>
            <person name="Hauser L."/>
            <person name="Jeffries C."/>
            <person name="Kyrpides N."/>
            <person name="Ivanova N."/>
            <person name="Mikhailova N."/>
            <person name="Beauchemin N."/>
            <person name="Sen A."/>
            <person name="Sur S.A."/>
            <person name="Gtari M."/>
            <person name="Wall L."/>
            <person name="Tisa L."/>
            <person name="Woyke T."/>
        </authorList>
    </citation>
    <scope>NUCLEOTIDE SEQUENCE [LARGE SCALE GENOMIC DNA]</scope>
    <source>
        <strain evidence="6">DSM 45817 / CECT 9037 / EuI1c</strain>
    </source>
</reference>
<feature type="transmembrane region" description="Helical" evidence="2">
    <location>
        <begin position="345"/>
        <end position="365"/>
    </location>
</feature>
<feature type="region of interest" description="Disordered" evidence="1">
    <location>
        <begin position="1"/>
        <end position="36"/>
    </location>
</feature>
<proteinExistence type="predicted"/>
<organism evidence="5 6">
    <name type="scientific">Pseudofrankia inefficax (strain DSM 45817 / CECT 9037 / DDB 130130 / EuI1c)</name>
    <name type="common">Frankia inefficax</name>
    <dbReference type="NCBI Taxonomy" id="298654"/>
    <lineage>
        <taxon>Bacteria</taxon>
        <taxon>Bacillati</taxon>
        <taxon>Actinomycetota</taxon>
        <taxon>Actinomycetes</taxon>
        <taxon>Frankiales</taxon>
        <taxon>Frankiaceae</taxon>
        <taxon>Pseudofrankia</taxon>
    </lineage>
</organism>
<feature type="transmembrane region" description="Helical" evidence="2">
    <location>
        <begin position="1478"/>
        <end position="1508"/>
    </location>
</feature>
<evidence type="ECO:0008006" key="7">
    <source>
        <dbReference type="Google" id="ProtNLM"/>
    </source>
</evidence>
<protein>
    <recommendedName>
        <fullName evidence="7">Coagulation factor 5/8 type domain protein</fullName>
    </recommendedName>
</protein>
<dbReference type="InParanoid" id="E3J1U6"/>
<sequence length="1636" mass="172196">MTLTTHGPTGPNGSGTATLPADHPAEETPDAAAADGGAPRRRWRLWRPSWAALVLAAVAYLPLLRTSPGEIGADTKAYLYLDPGRLLSRAVSMWDPDVGMGTVTHQNIGYLFPQGLWYFVLHELGFPMWVAQRLWTGSILFAAGVGVLFLLRSFGWRDRYSIVAAFGYMLTPYSLEYEARISAILLPYAGLGWFIGITVRGLREAEQGKGSWRGAEAWRWPAAFALVVTAVGSINASSLILIMLAPVLWVPFAIWGTREATLRAAMGMITRAVILTFLVNLWWISGLYTQAGYGLNVLAFTETVQTVASSSQASEVLRGLGNWFFYGQDALGPWISPALSYTQSLWLLVVSFLVPLMGLFAATVIKWGQRAYFVALVVLGTTVSVGVYPYTHPSPLGYLFKTFAEDSTAGLALRSLPRAAPLVVLGLAVMLAGALGAWTERRVARAADADAAAARGQTLAPNRIGGRHSGGQRRRQLVFKPRPGALLPTAVTLVVLALLAIDLAPLFRGQLMEQSLTRPENVPDYEVALANALGAKGNATRVLELPGADFAHYRWGTTLDTVTTGLTDRPTVQRELIPYGEAGSVDLIRSLDRRLQEGVFETASINDIAKLMGVGDVVLRNNNAYEEFRGPRPRADWQLFTSPIPNGLGKPTTYGPPVSEDTKIPYVDEIALGTDPTVPEPPQLADFPVTDPTPIVRTATTQGPLLVSGNGEALVDAAATGLLDPVVDNNRAVLYTAALAKDPAGLKQALDDGAELLVSDSDQLRAERWTGIRENFGYVEQPGIGPLKKDPNDNRLPLFPDQTTADQTIEVLTAPGQTPQVASVTASSYGNTFAYGPADRPVHGIDGDLTTAWRVGAFTDPAGERWQTTLAAPTTTDHVTLTQPLTGPRNRWITKATLTFDGGSPVTVDLGDVSRTSAGQVVTFPSRTFTTLTIRIDATNYGRLPNYNGLSAVGLADVKIPMANGQPAVAQDLLRMPTDLLSTAGADSLDHQLVLTMTRDRANPAEPFKEDTESTIDRVFTLPTARTFSLTGTARISSYIPDTTVDTLLGRPAQAPVILSSGRLPGDLGSRASAAFDGDPNTAWQPGFGQQQGGWIQLTTQQGQAPVTLSTGQFTFVTDGQHSVPTQLGVLVDGQKVGEVTVPPLADTAKHGATSTVTLPLPAATGRTVRFVVDGVRQVTTKDTISEGVSIMPVGIAEVDLPGVLGTGSTAGMAAPQGLDSNSCHTNLLTVDGRPVGLRVVGTSKDAADRLGLDVVTCGTPVRLGAGDHVLRTANGAATGFDLDRLVLASDVGGTTWPDATSFNALDTSQAQRQTDLASRPASASATAAGAGATSAGATPKVHVDVTSATTFVLSVTGAKPGQPFWLVLGQSLSAGWHGKIDDNTDLAAPQLIDGYANGWRVNPTSDSFKVQLTWTPQRVVYASLTVSVVAAVLCLALLGVTGRRRRRAGWPRTPADLPRLDSPLAATQRIGLPQVGLLVVGILAVGTLIVNPVAGAITAAVTLVAALAPRGRVLLRAGAVGALLVSVAYVLEVQARYHLPVNGDWVSQFSKVATLSWLAVLFLGADGALAVLQGRAAGRLAAATAGGPGDADVAAGTDPPALLGEPDAAAEAGPTATATPPQPPPADGADPGTTG</sequence>
<dbReference type="KEGG" id="fri:FraEuI1c_4914"/>
<feature type="transmembrane region" description="Helical" evidence="2">
    <location>
        <begin position="1514"/>
        <end position="1532"/>
    </location>
</feature>
<gene>
    <name evidence="5" type="ordered locus">FraEuI1c_4914</name>
</gene>
<feature type="transmembrane region" description="Helical" evidence="2">
    <location>
        <begin position="419"/>
        <end position="438"/>
    </location>
</feature>
<dbReference type="RefSeq" id="WP_013426022.1">
    <property type="nucleotide sequence ID" value="NC_014666.1"/>
</dbReference>